<dbReference type="Gene3D" id="3.40.50.300">
    <property type="entry name" value="P-loop containing nucleotide triphosphate hydrolases"/>
    <property type="match status" value="1"/>
</dbReference>
<keyword evidence="6" id="KW-0472">Membrane</keyword>
<keyword evidence="1" id="KW-0813">Transport</keyword>
<evidence type="ECO:0000313" key="9">
    <source>
        <dbReference type="EMBL" id="VFJ94399.1"/>
    </source>
</evidence>
<evidence type="ECO:0000313" key="10">
    <source>
        <dbReference type="EMBL" id="VFK01050.1"/>
    </source>
</evidence>
<evidence type="ECO:0000313" key="8">
    <source>
        <dbReference type="EMBL" id="VFJ93629.1"/>
    </source>
</evidence>
<reference evidence="8" key="1">
    <citation type="submission" date="2019-02" db="EMBL/GenBank/DDBJ databases">
        <authorList>
            <person name="Gruber-Vodicka R. H."/>
            <person name="Seah K. B. B."/>
        </authorList>
    </citation>
    <scope>NUCLEOTIDE SEQUENCE</scope>
    <source>
        <strain evidence="10">BECK_SA2B12</strain>
        <strain evidence="8">BECK_SA2B15</strain>
        <strain evidence="9">BECK_SA2B20</strain>
    </source>
</reference>
<dbReference type="NCBIfam" id="TIGR01189">
    <property type="entry name" value="ccmA"/>
    <property type="match status" value="1"/>
</dbReference>
<evidence type="ECO:0000256" key="6">
    <source>
        <dbReference type="ARBA" id="ARBA00023136"/>
    </source>
</evidence>
<dbReference type="InterPro" id="IPR027417">
    <property type="entry name" value="P-loop_NTPase"/>
</dbReference>
<dbReference type="InterPro" id="IPR003439">
    <property type="entry name" value="ABC_transporter-like_ATP-bd"/>
</dbReference>
<accession>A0A450UM71</accession>
<sequence length="210" mass="22670">MGSGKGDALLTAGDLECHRGDRLLFRGLEFAIRAGQVLQVQGPNGSGKTSLLRILCGLTLPTAGAIHWRGKDIARDRARFLSELTYIGHQNGVKLALSPMENLRVARALMEGPPAQPPREALARLNLWRFADTPAYALSAGQQRRIALARLPLAHTACWILDEPFTALDKDGIAAVESLLEEHAQSGGITVLTTHQPIGIQADSVREICL</sequence>
<feature type="domain" description="ABC transporter" evidence="7">
    <location>
        <begin position="10"/>
        <end position="210"/>
    </location>
</feature>
<dbReference type="InterPro" id="IPR005895">
    <property type="entry name" value="ABC_transptr_haem_export_CcmA"/>
</dbReference>
<name>A0A450UM71_9GAMM</name>
<evidence type="ECO:0000256" key="2">
    <source>
        <dbReference type="ARBA" id="ARBA00022741"/>
    </source>
</evidence>
<dbReference type="InterPro" id="IPR003593">
    <property type="entry name" value="AAA+_ATPase"/>
</dbReference>
<dbReference type="PANTHER" id="PTHR43499">
    <property type="entry name" value="ABC TRANSPORTER I FAMILY MEMBER 1"/>
    <property type="match status" value="1"/>
</dbReference>
<organism evidence="8">
    <name type="scientific">Candidatus Kentrum eta</name>
    <dbReference type="NCBI Taxonomy" id="2126337"/>
    <lineage>
        <taxon>Bacteria</taxon>
        <taxon>Pseudomonadati</taxon>
        <taxon>Pseudomonadota</taxon>
        <taxon>Gammaproteobacteria</taxon>
        <taxon>Candidatus Kentrum</taxon>
    </lineage>
</organism>
<gene>
    <name evidence="8" type="ORF">BECKH772A_GA0070896_100595</name>
    <name evidence="9" type="ORF">BECKH772B_GA0070898_100615</name>
    <name evidence="10" type="ORF">BECKH772C_GA0070978_100573</name>
</gene>
<dbReference type="PROSITE" id="PS50893">
    <property type="entry name" value="ABC_TRANSPORTER_2"/>
    <property type="match status" value="1"/>
</dbReference>
<evidence type="ECO:0000256" key="3">
    <source>
        <dbReference type="ARBA" id="ARBA00022748"/>
    </source>
</evidence>
<dbReference type="AlphaFoldDB" id="A0A450UM71"/>
<evidence type="ECO:0000256" key="4">
    <source>
        <dbReference type="ARBA" id="ARBA00022840"/>
    </source>
</evidence>
<dbReference type="GO" id="GO:0005524">
    <property type="term" value="F:ATP binding"/>
    <property type="evidence" value="ECO:0007669"/>
    <property type="project" value="UniProtKB-KW"/>
</dbReference>
<evidence type="ECO:0000256" key="5">
    <source>
        <dbReference type="ARBA" id="ARBA00022967"/>
    </source>
</evidence>
<keyword evidence="2" id="KW-0547">Nucleotide-binding</keyword>
<proteinExistence type="predicted"/>
<dbReference type="SMART" id="SM00382">
    <property type="entry name" value="AAA"/>
    <property type="match status" value="1"/>
</dbReference>
<dbReference type="EMBL" id="CAADFJ010000057">
    <property type="protein sequence ID" value="VFK01050.1"/>
    <property type="molecule type" value="Genomic_DNA"/>
</dbReference>
<protein>
    <submittedName>
        <fullName evidence="8">Heme exporter protein A</fullName>
    </submittedName>
</protein>
<evidence type="ECO:0000259" key="7">
    <source>
        <dbReference type="PROSITE" id="PS50893"/>
    </source>
</evidence>
<dbReference type="Pfam" id="PF00005">
    <property type="entry name" value="ABC_tran"/>
    <property type="match status" value="1"/>
</dbReference>
<dbReference type="GO" id="GO:0017004">
    <property type="term" value="P:cytochrome complex assembly"/>
    <property type="evidence" value="ECO:0007669"/>
    <property type="project" value="UniProtKB-KW"/>
</dbReference>
<keyword evidence="5" id="KW-1278">Translocase</keyword>
<keyword evidence="3" id="KW-0201">Cytochrome c-type biogenesis</keyword>
<evidence type="ECO:0000256" key="1">
    <source>
        <dbReference type="ARBA" id="ARBA00022448"/>
    </source>
</evidence>
<dbReference type="EMBL" id="CAADFI010000061">
    <property type="protein sequence ID" value="VFJ94399.1"/>
    <property type="molecule type" value="Genomic_DNA"/>
</dbReference>
<dbReference type="GO" id="GO:0022857">
    <property type="term" value="F:transmembrane transporter activity"/>
    <property type="evidence" value="ECO:0007669"/>
    <property type="project" value="InterPro"/>
</dbReference>
<keyword evidence="4" id="KW-0067">ATP-binding</keyword>
<dbReference type="NCBIfam" id="NF010061">
    <property type="entry name" value="PRK13538.1"/>
    <property type="match status" value="1"/>
</dbReference>
<dbReference type="SUPFAM" id="SSF52540">
    <property type="entry name" value="P-loop containing nucleoside triphosphate hydrolases"/>
    <property type="match status" value="1"/>
</dbReference>
<dbReference type="EMBL" id="CAADFG010000059">
    <property type="protein sequence ID" value="VFJ93629.1"/>
    <property type="molecule type" value="Genomic_DNA"/>
</dbReference>
<dbReference type="PANTHER" id="PTHR43499:SF1">
    <property type="entry name" value="ABC TRANSPORTER I FAMILY MEMBER 1"/>
    <property type="match status" value="1"/>
</dbReference>
<dbReference type="GO" id="GO:0016887">
    <property type="term" value="F:ATP hydrolysis activity"/>
    <property type="evidence" value="ECO:0007669"/>
    <property type="project" value="InterPro"/>
</dbReference>